<accession>A0A6I9W1W1</accession>
<evidence type="ECO:0000256" key="3">
    <source>
        <dbReference type="ARBA" id="ARBA00022833"/>
    </source>
</evidence>
<feature type="compositionally biased region" description="Low complexity" evidence="5">
    <location>
        <begin position="1422"/>
        <end position="1431"/>
    </location>
</feature>
<dbReference type="GO" id="GO:0010571">
    <property type="term" value="P:positive regulation of nuclear cell cycle DNA replication"/>
    <property type="evidence" value="ECO:0007669"/>
    <property type="project" value="TreeGrafter"/>
</dbReference>
<dbReference type="GO" id="GO:0043539">
    <property type="term" value="F:protein serine/threonine kinase activator activity"/>
    <property type="evidence" value="ECO:0007669"/>
    <property type="project" value="TreeGrafter"/>
</dbReference>
<evidence type="ECO:0000256" key="5">
    <source>
        <dbReference type="SAM" id="MobiDB-lite"/>
    </source>
</evidence>
<feature type="compositionally biased region" description="Polar residues" evidence="5">
    <location>
        <begin position="1310"/>
        <end position="1332"/>
    </location>
</feature>
<feature type="region of interest" description="Disordered" evidence="5">
    <location>
        <begin position="938"/>
        <end position="994"/>
    </location>
</feature>
<dbReference type="InterPro" id="IPR038545">
    <property type="entry name" value="Znf_DBF_sf"/>
</dbReference>
<dbReference type="PANTHER" id="PTHR15375">
    <property type="entry name" value="ACTIVATOR OF S-PHASE KINASE-RELATED"/>
    <property type="match status" value="1"/>
</dbReference>
<name>A0A6I9W1W1_BACDO</name>
<feature type="region of interest" description="Disordered" evidence="5">
    <location>
        <begin position="1300"/>
        <end position="1367"/>
    </location>
</feature>
<feature type="compositionally biased region" description="Basic and acidic residues" evidence="5">
    <location>
        <begin position="945"/>
        <end position="966"/>
    </location>
</feature>
<feature type="region of interest" description="Disordered" evidence="5">
    <location>
        <begin position="539"/>
        <end position="597"/>
    </location>
</feature>
<dbReference type="InterPro" id="IPR006572">
    <property type="entry name" value="Znf_DBF"/>
</dbReference>
<evidence type="ECO:0000313" key="7">
    <source>
        <dbReference type="Proteomes" id="UP001652620"/>
    </source>
</evidence>
<evidence type="ECO:0000313" key="8">
    <source>
        <dbReference type="RefSeq" id="XP_011210680.2"/>
    </source>
</evidence>
<dbReference type="GO" id="GO:0008270">
    <property type="term" value="F:zinc ion binding"/>
    <property type="evidence" value="ECO:0007669"/>
    <property type="project" value="UniProtKB-KW"/>
</dbReference>
<evidence type="ECO:0000256" key="4">
    <source>
        <dbReference type="PROSITE-ProRule" id="PRU00600"/>
    </source>
</evidence>
<dbReference type="GO" id="GO:1901987">
    <property type="term" value="P:regulation of cell cycle phase transition"/>
    <property type="evidence" value="ECO:0007669"/>
    <property type="project" value="TreeGrafter"/>
</dbReference>
<feature type="domain" description="DBF4-type" evidence="6">
    <location>
        <begin position="441"/>
        <end position="490"/>
    </location>
</feature>
<keyword evidence="3" id="KW-0862">Zinc</keyword>
<keyword evidence="7" id="KW-1185">Reference proteome</keyword>
<feature type="compositionally biased region" description="Low complexity" evidence="5">
    <location>
        <begin position="1693"/>
        <end position="1713"/>
    </location>
</feature>
<dbReference type="PANTHER" id="PTHR15375:SF26">
    <property type="entry name" value="PROTEIN CHIFFON"/>
    <property type="match status" value="1"/>
</dbReference>
<dbReference type="GO" id="GO:0003676">
    <property type="term" value="F:nucleic acid binding"/>
    <property type="evidence" value="ECO:0007669"/>
    <property type="project" value="InterPro"/>
</dbReference>
<feature type="compositionally biased region" description="Low complexity" evidence="5">
    <location>
        <begin position="20"/>
        <end position="57"/>
    </location>
</feature>
<feature type="compositionally biased region" description="Polar residues" evidence="5">
    <location>
        <begin position="410"/>
        <end position="423"/>
    </location>
</feature>
<dbReference type="Pfam" id="PF07535">
    <property type="entry name" value="zf-DBF"/>
    <property type="match status" value="1"/>
</dbReference>
<feature type="compositionally biased region" description="Acidic residues" evidence="5">
    <location>
        <begin position="1888"/>
        <end position="1902"/>
    </location>
</feature>
<dbReference type="Proteomes" id="UP001652620">
    <property type="component" value="Chromosome 1"/>
</dbReference>
<dbReference type="CDD" id="cd00027">
    <property type="entry name" value="BRCT"/>
    <property type="match status" value="1"/>
</dbReference>
<feature type="compositionally biased region" description="Acidic residues" evidence="5">
    <location>
        <begin position="1909"/>
        <end position="1927"/>
    </location>
</feature>
<feature type="compositionally biased region" description="Polar residues" evidence="5">
    <location>
        <begin position="568"/>
        <end position="597"/>
    </location>
</feature>
<feature type="region of interest" description="Disordered" evidence="5">
    <location>
        <begin position="712"/>
        <end position="753"/>
    </location>
</feature>
<dbReference type="GO" id="GO:0031431">
    <property type="term" value="C:Dbf4-dependent protein kinase complex"/>
    <property type="evidence" value="ECO:0007669"/>
    <property type="project" value="TreeGrafter"/>
</dbReference>
<keyword evidence="2 4" id="KW-0863">Zinc-finger</keyword>
<feature type="region of interest" description="Disordered" evidence="5">
    <location>
        <begin position="1"/>
        <end position="57"/>
    </location>
</feature>
<feature type="compositionally biased region" description="Basic and acidic residues" evidence="5">
    <location>
        <begin position="363"/>
        <end position="377"/>
    </location>
</feature>
<dbReference type="Gene3D" id="6.10.250.3410">
    <property type="entry name" value="DBF zinc finger"/>
    <property type="match status" value="1"/>
</dbReference>
<proteinExistence type="predicted"/>
<feature type="region of interest" description="Disordered" evidence="5">
    <location>
        <begin position="1795"/>
        <end position="1814"/>
    </location>
</feature>
<feature type="region of interest" description="Disordered" evidence="5">
    <location>
        <begin position="1515"/>
        <end position="1554"/>
    </location>
</feature>
<evidence type="ECO:0000256" key="2">
    <source>
        <dbReference type="ARBA" id="ARBA00022771"/>
    </source>
</evidence>
<reference evidence="7" key="1">
    <citation type="submission" date="2025-05" db="UniProtKB">
        <authorList>
            <consortium name="RefSeq"/>
        </authorList>
    </citation>
    <scope>NUCLEOTIDE SEQUENCE [LARGE SCALE GENOMIC DNA]</scope>
</reference>
<dbReference type="RefSeq" id="XP_011210680.2">
    <property type="nucleotide sequence ID" value="XM_011212378.4"/>
</dbReference>
<feature type="region of interest" description="Disordered" evidence="5">
    <location>
        <begin position="141"/>
        <end position="206"/>
    </location>
</feature>
<feature type="compositionally biased region" description="Polar residues" evidence="5">
    <location>
        <begin position="1874"/>
        <end position="1886"/>
    </location>
</feature>
<evidence type="ECO:0000256" key="1">
    <source>
        <dbReference type="ARBA" id="ARBA00022723"/>
    </source>
</evidence>
<protein>
    <submittedName>
        <fullName evidence="8">Protein chiffon</fullName>
    </submittedName>
</protein>
<organism evidence="7 8">
    <name type="scientific">Bactrocera dorsalis</name>
    <name type="common">Oriental fruit fly</name>
    <name type="synonym">Dacus dorsalis</name>
    <dbReference type="NCBI Taxonomy" id="27457"/>
    <lineage>
        <taxon>Eukaryota</taxon>
        <taxon>Metazoa</taxon>
        <taxon>Ecdysozoa</taxon>
        <taxon>Arthropoda</taxon>
        <taxon>Hexapoda</taxon>
        <taxon>Insecta</taxon>
        <taxon>Pterygota</taxon>
        <taxon>Neoptera</taxon>
        <taxon>Endopterygota</taxon>
        <taxon>Diptera</taxon>
        <taxon>Brachycera</taxon>
        <taxon>Muscomorpha</taxon>
        <taxon>Tephritoidea</taxon>
        <taxon>Tephritidae</taxon>
        <taxon>Bactrocera</taxon>
        <taxon>Bactrocera</taxon>
    </lineage>
</organism>
<keyword evidence="1" id="KW-0479">Metal-binding</keyword>
<feature type="compositionally biased region" description="Polar residues" evidence="5">
    <location>
        <begin position="1265"/>
        <end position="1281"/>
    </location>
</feature>
<feature type="region of interest" description="Disordered" evidence="5">
    <location>
        <begin position="1686"/>
        <end position="1715"/>
    </location>
</feature>
<feature type="compositionally biased region" description="Low complexity" evidence="5">
    <location>
        <begin position="743"/>
        <end position="753"/>
    </location>
</feature>
<feature type="region of interest" description="Disordered" evidence="5">
    <location>
        <begin position="1265"/>
        <end position="1288"/>
    </location>
</feature>
<feature type="compositionally biased region" description="Polar residues" evidence="5">
    <location>
        <begin position="1101"/>
        <end position="1112"/>
    </location>
</feature>
<evidence type="ECO:0000259" key="6">
    <source>
        <dbReference type="PROSITE" id="PS51265"/>
    </source>
</evidence>
<dbReference type="KEGG" id="bdr:125775259"/>
<dbReference type="GeneID" id="125775259"/>
<gene>
    <name evidence="8" type="primary">LOC125775259</name>
</gene>
<sequence length="2161" mass="236992">MQSQSEIYKSKFKEKISNSQVQQEQRQQQSQGREQYRQQQQQQPLQSTTSVSTKSTAAEGSEAVVAGAGKNQPLAQRRATVKVIKCKKPLCHFKFYLDICDHQLTKRIEEQIRTLGGSFEFFLTSSVTHFITDKAILPPVGGNNNSNNNNNNSLSSRPGTPQTPGTPTTPQTPYNFETHDGKSNAGGGNSTPTGSARKANTRQTRANAILNRVRRTSTTTNTINVNAVSVGVNEPQNSPTPLNVKDVVKQSSVVATQSPYIVWQTEYALHFFKKVQHELKDYLGVNSRHDQHKLLSKGRNTADPIDLKGGGFIKIEAIKHNYRPYYQLFRKSSGTEWPKIELSREDGAFRLSPKKKITPNIDVQEKEKGKANEERNMTRKSRSRSSQHQRPLHAAVQSLKKGAGGGVAESANTVKSSPRNSQAGGVAGAIATGCRQVKESSDKQCGVCEICKIEYDTLTIHLKTKDHEYFAKNSQNFIALDSLIHTSADVNKFLNEDKKVVLEEMEVENIEVIGDVNAPDPLEGSEPLMVMPLLDVTDNTRGGVHQTPSPTLREKSKRSTKGKHSSEKFQNIRTTKSPKATSTAVKSQTSPLKHPTSLSLATSSMLELQRIETCATANVSATKSVPLQSVSPAATTRRKQTSVAAISPPIRAMLPPSSLYKVVGTPETVATAARKTRGDLLSGGDQGVTASPSLIVKFKKVRSTELNRLNGEAESFMFPKQRTSSELPTDIDRQTTSDNAPASFSSTSLDSTSDGPMEIELAITANNTDKSAVGSKEVGKRAIANAKRRKSQASTSTKQRFPTAPIQPEIQLKNKLGSRKSVPTKSAVMSTVGSNVTETAKSAISAAAAKANATAAALAAITLPEATRKSSRTATAIVTAATTSSRLLRAAVEAAKHNYRQMAAANELVENGRKKSNASETTTKSLMAATATAMKTSQNVSVVNMEDRMGDVENVKKEDENVKKEDESESEADNSSSYTDEEENHTDICKGFGGGYFDEDLDDDDDDDIDNDDENDEDYVHYKSRWHKSISFDNSSDIWQSACSGPTSRRQRAMKREEQKYKIDVSIVETKDRAIAKNTREVGRGGKRKKCSEEPFKAKALNTTASGKSNKNSADEMVSRTPSPSKKKSIESCFDYKTSERLNQMRYSFERVPATDLWYRVFSRQDNCTERFFEYYGSTNYRKLPYELGPIPFARTLDSALCCKLCESQKNVELPSNAESKVFSNAANVCKVKSEPLEDSEAGATKSRDSSSCNSNDIANTTNICHIGNANNVPPESSTTQYKHKHKKLQILQRYRQEQQELQKRQSQQVSALQENISNESRCDTKATSTSGPERARDRQRAGSTHSTTSSTSCASSTATTKTSKNRYLNKHLNKAAAAFLNLELPPRKSPREHASTLALVSCIIKQRQDSQSKPNSETDEPSTTPTPVSVTEVATVTTPGSELALAITSTIKTKAQNVTTASVYTDSVCNAKPSPTVSDLPVLRSPRHTRSAAATPVEELRFTTEISENVKRMRRGQNKYDHSPPIALNQSRKSTRGGRQMVKSPLSRPSRGYNSVQKFLHSTGRTTNRMSQTPNSMVAAAATTGKRRRRGFAARRHNCYSGLLGQGSAMPSIRKTGSKKGVLEFEVDSAALKALDSATKHTNIHKLEWQIDKYLQFHGSEYDLEEDLTLDNCEGGEAMSLATISTSSRKNSATPASATASTSKTLGGTSSTNANVKRNTNAAISSATLASNTPPPTDCFSSDFDLYDLFTNAMGGSPSDEEQTRNVGGKRRSAGLSLYNSLSMQNYFRKRKSLKSNRTGWPKVQKKKTSARQQQKLAQKIRFLRDIGELAGNGIKEEAGLTESKEVDQAEENDMSLMCRGIQRRRRNGVITPPQSEGEVNQKAQNDVEDEEEAGADDDTELGAGESIPEEEEEEDDGDELEDDGETMMDSIDEEGVQTEPDADDAAEADEEDIEDAELYTEAVGTAGEDEDDSNFVSLRKRIRRHTNASPLEDKLAPANSLRAISCTTNNNSGATSTPSTQMLLGSARRTPQLLNGSLGSCISPSEKAGDNSDIFTVSSDGLDTDLDMSNSQHKCDDEHMHHHNHHHTHHQDQCVGHQTPKRKFDLSKYAPNNTTASSCAAEAATAAVKSLAISQFLKKEVRVTCRRLRAPFRRYRYRR</sequence>
<feature type="compositionally biased region" description="Basic residues" evidence="5">
    <location>
        <begin position="378"/>
        <end position="391"/>
    </location>
</feature>
<feature type="compositionally biased region" description="Low complexity" evidence="5">
    <location>
        <begin position="143"/>
        <end position="173"/>
    </location>
</feature>
<dbReference type="PROSITE" id="PS51265">
    <property type="entry name" value="ZF_DBF4"/>
    <property type="match status" value="1"/>
</dbReference>
<feature type="region of interest" description="Disordered" evidence="5">
    <location>
        <begin position="1407"/>
        <end position="1431"/>
    </location>
</feature>
<feature type="region of interest" description="Disordered" evidence="5">
    <location>
        <begin position="1842"/>
        <end position="1927"/>
    </location>
</feature>
<reference evidence="8" key="2">
    <citation type="submission" date="2025-08" db="UniProtKB">
        <authorList>
            <consortium name="RefSeq"/>
        </authorList>
    </citation>
    <scope>IDENTIFICATION</scope>
    <source>
        <tissue evidence="8">Adult</tissue>
    </source>
</reference>
<feature type="region of interest" description="Disordered" evidence="5">
    <location>
        <begin position="351"/>
        <end position="426"/>
    </location>
</feature>
<dbReference type="OrthoDB" id="6343432at2759"/>
<feature type="compositionally biased region" description="Low complexity" evidence="5">
    <location>
        <begin position="1344"/>
        <end position="1363"/>
    </location>
</feature>
<dbReference type="SMART" id="SM00586">
    <property type="entry name" value="ZnF_DBF"/>
    <property type="match status" value="1"/>
</dbReference>
<feature type="region of interest" description="Disordered" evidence="5">
    <location>
        <begin position="1080"/>
        <end position="1127"/>
    </location>
</feature>
<dbReference type="InterPro" id="IPR051590">
    <property type="entry name" value="Replication_Regulatory_Kinase"/>
</dbReference>